<accession>A0ABR1F8R4</accession>
<evidence type="ECO:0000256" key="1">
    <source>
        <dbReference type="ARBA" id="ARBA00005591"/>
    </source>
</evidence>
<dbReference type="SUPFAM" id="SSF55068">
    <property type="entry name" value="Peptide methionine sulfoxide reductase"/>
    <property type="match status" value="1"/>
</dbReference>
<evidence type="ECO:0000256" key="2">
    <source>
        <dbReference type="ARBA" id="ARBA00012502"/>
    </source>
</evidence>
<dbReference type="Gene3D" id="3.30.1060.10">
    <property type="entry name" value="Peptide methionine sulphoxide reductase MsrA"/>
    <property type="match status" value="1"/>
</dbReference>
<dbReference type="InterPro" id="IPR002569">
    <property type="entry name" value="Met_Sox_Rdtase_MsrA_dom"/>
</dbReference>
<dbReference type="Pfam" id="PF01625">
    <property type="entry name" value="PMSR"/>
    <property type="match status" value="1"/>
</dbReference>
<evidence type="ECO:0000259" key="5">
    <source>
        <dbReference type="Pfam" id="PF01625"/>
    </source>
</evidence>
<evidence type="ECO:0000256" key="4">
    <source>
        <dbReference type="ARBA" id="ARBA00030643"/>
    </source>
</evidence>
<dbReference type="EMBL" id="JBBJBU010000003">
    <property type="protein sequence ID" value="KAK7206230.1"/>
    <property type="molecule type" value="Genomic_DNA"/>
</dbReference>
<name>A0ABR1F8R4_9ASCO</name>
<protein>
    <recommendedName>
        <fullName evidence="2">peptide-methionine (S)-S-oxide reductase</fullName>
        <ecNumber evidence="2">1.8.4.11</ecNumber>
    </recommendedName>
    <alternativeName>
        <fullName evidence="4">Peptide-methionine (S)-S-oxide reductase</fullName>
    </alternativeName>
</protein>
<dbReference type="HAMAP" id="MF_01401">
    <property type="entry name" value="MsrA"/>
    <property type="match status" value="1"/>
</dbReference>
<gene>
    <name evidence="6" type="ORF">BZA70DRAFT_276102</name>
</gene>
<dbReference type="GeneID" id="90037760"/>
<comment type="similarity">
    <text evidence="1">Belongs to the MsrA Met sulfoxide reductase family.</text>
</comment>
<proteinExistence type="inferred from homology"/>
<dbReference type="NCBIfam" id="TIGR00401">
    <property type="entry name" value="msrA"/>
    <property type="match status" value="1"/>
</dbReference>
<reference evidence="6 7" key="1">
    <citation type="submission" date="2024-03" db="EMBL/GenBank/DDBJ databases">
        <title>Genome-scale model development and genomic sequencing of the oleaginous clade Lipomyces.</title>
        <authorList>
            <consortium name="Lawrence Berkeley National Laboratory"/>
            <person name="Czajka J.J."/>
            <person name="Han Y."/>
            <person name="Kim J."/>
            <person name="Mondo S.J."/>
            <person name="Hofstad B.A."/>
            <person name="Robles A."/>
            <person name="Haridas S."/>
            <person name="Riley R."/>
            <person name="LaButti K."/>
            <person name="Pangilinan J."/>
            <person name="Andreopoulos W."/>
            <person name="Lipzen A."/>
            <person name="Yan J."/>
            <person name="Wang M."/>
            <person name="Ng V."/>
            <person name="Grigoriev I.V."/>
            <person name="Spatafora J.W."/>
            <person name="Magnuson J.K."/>
            <person name="Baker S.E."/>
            <person name="Pomraning K.R."/>
        </authorList>
    </citation>
    <scope>NUCLEOTIDE SEQUENCE [LARGE SCALE GENOMIC DNA]</scope>
    <source>
        <strain evidence="6 7">Phaff 52-87</strain>
    </source>
</reference>
<evidence type="ECO:0000313" key="7">
    <source>
        <dbReference type="Proteomes" id="UP001498771"/>
    </source>
</evidence>
<comment type="caution">
    <text evidence="6">The sequence shown here is derived from an EMBL/GenBank/DDBJ whole genome shotgun (WGS) entry which is preliminary data.</text>
</comment>
<keyword evidence="7" id="KW-1185">Reference proteome</keyword>
<dbReference type="InterPro" id="IPR036509">
    <property type="entry name" value="Met_Sox_Rdtase_MsrA_sf"/>
</dbReference>
<keyword evidence="3" id="KW-0560">Oxidoreductase</keyword>
<evidence type="ECO:0000313" key="6">
    <source>
        <dbReference type="EMBL" id="KAK7206230.1"/>
    </source>
</evidence>
<dbReference type="PANTHER" id="PTHR43774">
    <property type="entry name" value="PEPTIDE METHIONINE SULFOXIDE REDUCTASE"/>
    <property type="match status" value="1"/>
</dbReference>
<evidence type="ECO:0000256" key="3">
    <source>
        <dbReference type="ARBA" id="ARBA00023002"/>
    </source>
</evidence>
<feature type="domain" description="Peptide methionine sulphoxide reductase MsrA" evidence="5">
    <location>
        <begin position="45"/>
        <end position="200"/>
    </location>
</feature>
<dbReference type="Proteomes" id="UP001498771">
    <property type="component" value="Unassembled WGS sequence"/>
</dbReference>
<organism evidence="6 7">
    <name type="scientific">Myxozyma melibiosi</name>
    <dbReference type="NCBI Taxonomy" id="54550"/>
    <lineage>
        <taxon>Eukaryota</taxon>
        <taxon>Fungi</taxon>
        <taxon>Dikarya</taxon>
        <taxon>Ascomycota</taxon>
        <taxon>Saccharomycotina</taxon>
        <taxon>Lipomycetes</taxon>
        <taxon>Lipomycetales</taxon>
        <taxon>Lipomycetaceae</taxon>
        <taxon>Myxozyma</taxon>
    </lineage>
</organism>
<dbReference type="EC" id="1.8.4.11" evidence="2"/>
<dbReference type="PANTHER" id="PTHR43774:SF1">
    <property type="entry name" value="PEPTIDE METHIONINE SULFOXIDE REDUCTASE MSRA 2"/>
    <property type="match status" value="1"/>
</dbReference>
<sequence length="212" mass="23746">MASIFQNILRAVRGPSIVANGTAGLASTAGAVSPTMTVPEGAEIATIAAGCFWGVEHIYRKYFGNGKGLLDCRVGYSGGSVKNPTYREVCGANTGHAEALQIVFDPKLVSYDTLLDFFFRMHDPTQYNQQGPDRGPQYRSVIFYHSDEQKQTAEEVKERLQKTFYPDTPIATQIVPIQTFWDAETYHQLYLDKNPYGYECPTHFLRTTPMNR</sequence>
<dbReference type="RefSeq" id="XP_064769263.1">
    <property type="nucleotide sequence ID" value="XM_064912248.1"/>
</dbReference>